<evidence type="ECO:0000313" key="3">
    <source>
        <dbReference type="Proteomes" id="UP001227230"/>
    </source>
</evidence>
<name>A0ABY9DG52_VITVI</name>
<dbReference type="EMBL" id="CP126663">
    <property type="protein sequence ID" value="WKA06387.1"/>
    <property type="molecule type" value="Genomic_DNA"/>
</dbReference>
<dbReference type="PANTHER" id="PTHR47481:SF35">
    <property type="entry name" value="ZINC FINGER, CCHC-TYPE-RELATED"/>
    <property type="match status" value="1"/>
</dbReference>
<sequence>MVTIKLSSSNYLLWKSQLLPLLESQELIGYMDGTTEIPPRFTSENSQKPNIKHVVWKHTDQRLLSLLLSSLTEEAMAEVVELSTSREVWVALENTFSHRSKAREIRLKDDLQLMKRGTRSVSEYARAFKALCNQLHAIGRPVDGTDEVHWFLRGLGSEFSCFSTAQMALTLLPCFADLVPKAESFEIFQKSLEPTAPSPTTFTATNRNSARSNQRSSSSCNQPTHISSNGRGKGHSSGRRLPRCQICRVEGHYANLCQQWYDRHGHTPEA</sequence>
<gene>
    <name evidence="2" type="ORF">VitviT2T_024288</name>
</gene>
<protein>
    <recommendedName>
        <fullName evidence="4">Retrovirus-related Pol polyprotein from transposon RE1</fullName>
    </recommendedName>
</protein>
<dbReference type="Pfam" id="PF14223">
    <property type="entry name" value="Retrotran_gag_2"/>
    <property type="match status" value="1"/>
</dbReference>
<dbReference type="Proteomes" id="UP001227230">
    <property type="component" value="Chromosome 16"/>
</dbReference>
<reference evidence="2 3" key="1">
    <citation type="journal article" date="2023" name="Hortic Res">
        <title>The complete reference genome for grapevine (Vitis vinifera L.) genetics and breeding.</title>
        <authorList>
            <person name="Shi X."/>
            <person name="Cao S."/>
            <person name="Wang X."/>
            <person name="Huang S."/>
            <person name="Wang Y."/>
            <person name="Liu Z."/>
            <person name="Liu W."/>
            <person name="Leng X."/>
            <person name="Peng Y."/>
            <person name="Wang N."/>
            <person name="Wang Y."/>
            <person name="Ma Z."/>
            <person name="Xu X."/>
            <person name="Zhang F."/>
            <person name="Xue H."/>
            <person name="Zhong H."/>
            <person name="Wang Y."/>
            <person name="Zhang K."/>
            <person name="Velt A."/>
            <person name="Avia K."/>
            <person name="Holtgrawe D."/>
            <person name="Grimplet J."/>
            <person name="Matus J.T."/>
            <person name="Ware D."/>
            <person name="Wu X."/>
            <person name="Wang H."/>
            <person name="Liu C."/>
            <person name="Fang Y."/>
            <person name="Rustenholz C."/>
            <person name="Cheng Z."/>
            <person name="Xiao H."/>
            <person name="Zhou Y."/>
        </authorList>
    </citation>
    <scope>NUCLEOTIDE SEQUENCE [LARGE SCALE GENOMIC DNA]</scope>
    <source>
        <strain evidence="3">cv. Pinot noir / PN40024</strain>
        <tissue evidence="2">Leaf</tissue>
    </source>
</reference>
<organism evidence="2 3">
    <name type="scientific">Vitis vinifera</name>
    <name type="common">Grape</name>
    <dbReference type="NCBI Taxonomy" id="29760"/>
    <lineage>
        <taxon>Eukaryota</taxon>
        <taxon>Viridiplantae</taxon>
        <taxon>Streptophyta</taxon>
        <taxon>Embryophyta</taxon>
        <taxon>Tracheophyta</taxon>
        <taxon>Spermatophyta</taxon>
        <taxon>Magnoliopsida</taxon>
        <taxon>eudicotyledons</taxon>
        <taxon>Gunneridae</taxon>
        <taxon>Pentapetalae</taxon>
        <taxon>rosids</taxon>
        <taxon>Vitales</taxon>
        <taxon>Vitaceae</taxon>
        <taxon>Viteae</taxon>
        <taxon>Vitis</taxon>
    </lineage>
</organism>
<feature type="compositionally biased region" description="Low complexity" evidence="1">
    <location>
        <begin position="196"/>
        <end position="219"/>
    </location>
</feature>
<feature type="region of interest" description="Disordered" evidence="1">
    <location>
        <begin position="196"/>
        <end position="239"/>
    </location>
</feature>
<evidence type="ECO:0000256" key="1">
    <source>
        <dbReference type="SAM" id="MobiDB-lite"/>
    </source>
</evidence>
<keyword evidence="3" id="KW-1185">Reference proteome</keyword>
<evidence type="ECO:0000313" key="2">
    <source>
        <dbReference type="EMBL" id="WKA06387.1"/>
    </source>
</evidence>
<accession>A0ABY9DG52</accession>
<evidence type="ECO:0008006" key="4">
    <source>
        <dbReference type="Google" id="ProtNLM"/>
    </source>
</evidence>
<dbReference type="PANTHER" id="PTHR47481">
    <property type="match status" value="1"/>
</dbReference>
<feature type="compositionally biased region" description="Polar residues" evidence="1">
    <location>
        <begin position="220"/>
        <end position="230"/>
    </location>
</feature>
<proteinExistence type="predicted"/>